<dbReference type="OrthoDB" id="381554at2157"/>
<accession>A0A1H9YI45</accession>
<feature type="transmembrane region" description="Helical" evidence="1">
    <location>
        <begin position="110"/>
        <end position="129"/>
    </location>
</feature>
<name>A0A1H9YI45_9EURY</name>
<evidence type="ECO:0000313" key="3">
    <source>
        <dbReference type="Proteomes" id="UP000243338"/>
    </source>
</evidence>
<sequence>MTIPLIFAIIWVVYELHFVPIFSIPVALIICYGYLSANKHTSTLAGLLLLPLMFTYAEIIDKLIEPYDGRMEMLEMVLQPSSLLNLVIDLLPFMLLHGAIGYLASKRTKAHILGAIVLTIVFLAIISAVH</sequence>
<keyword evidence="1" id="KW-0812">Transmembrane</keyword>
<evidence type="ECO:0000256" key="1">
    <source>
        <dbReference type="SAM" id="Phobius"/>
    </source>
</evidence>
<feature type="transmembrane region" description="Helical" evidence="1">
    <location>
        <begin position="6"/>
        <end position="32"/>
    </location>
</feature>
<dbReference type="AlphaFoldDB" id="A0A1H9YI45"/>
<proteinExistence type="predicted"/>
<evidence type="ECO:0000313" key="2">
    <source>
        <dbReference type="EMBL" id="SES68629.1"/>
    </source>
</evidence>
<dbReference type="RefSeq" id="WP_091688764.1">
    <property type="nucleotide sequence ID" value="NZ_CAAGSJ010000003.1"/>
</dbReference>
<feature type="transmembrane region" description="Helical" evidence="1">
    <location>
        <begin position="84"/>
        <end position="103"/>
    </location>
</feature>
<keyword evidence="1" id="KW-0472">Membrane</keyword>
<dbReference type="EMBL" id="FOHQ01000001">
    <property type="protein sequence ID" value="SES68629.1"/>
    <property type="molecule type" value="Genomic_DNA"/>
</dbReference>
<keyword evidence="3" id="KW-1185">Reference proteome</keyword>
<dbReference type="Proteomes" id="UP000243338">
    <property type="component" value="Unassembled WGS sequence"/>
</dbReference>
<feature type="transmembrane region" description="Helical" evidence="1">
    <location>
        <begin position="44"/>
        <end position="64"/>
    </location>
</feature>
<keyword evidence="1" id="KW-1133">Transmembrane helix</keyword>
<protein>
    <submittedName>
        <fullName evidence="2">Uncharacterized protein</fullName>
    </submittedName>
</protein>
<organism evidence="2 3">
    <name type="scientific">Methanococcoides vulcani</name>
    <dbReference type="NCBI Taxonomy" id="1353158"/>
    <lineage>
        <taxon>Archaea</taxon>
        <taxon>Methanobacteriati</taxon>
        <taxon>Methanobacteriota</taxon>
        <taxon>Stenosarchaea group</taxon>
        <taxon>Methanomicrobia</taxon>
        <taxon>Methanosarcinales</taxon>
        <taxon>Methanosarcinaceae</taxon>
        <taxon>Methanococcoides</taxon>
    </lineage>
</organism>
<reference evidence="3" key="1">
    <citation type="submission" date="2016-10" db="EMBL/GenBank/DDBJ databases">
        <authorList>
            <person name="Varghese N."/>
            <person name="Submissions S."/>
        </authorList>
    </citation>
    <scope>NUCLEOTIDE SEQUENCE [LARGE SCALE GENOMIC DNA]</scope>
    <source>
        <strain evidence="3">SLH 33</strain>
    </source>
</reference>
<gene>
    <name evidence="2" type="ORF">SAMN04488587_0579</name>
</gene>